<organism evidence="1 2">
    <name type="scientific">Treponema bryantii</name>
    <dbReference type="NCBI Taxonomy" id="163"/>
    <lineage>
        <taxon>Bacteria</taxon>
        <taxon>Pseudomonadati</taxon>
        <taxon>Spirochaetota</taxon>
        <taxon>Spirochaetia</taxon>
        <taxon>Spirochaetales</taxon>
        <taxon>Treponemataceae</taxon>
        <taxon>Treponema</taxon>
    </lineage>
</organism>
<dbReference type="Proteomes" id="UP000182360">
    <property type="component" value="Unassembled WGS sequence"/>
</dbReference>
<proteinExistence type="predicted"/>
<evidence type="ECO:0000313" key="2">
    <source>
        <dbReference type="Proteomes" id="UP000182360"/>
    </source>
</evidence>
<keyword evidence="2" id="KW-1185">Reference proteome</keyword>
<dbReference type="AlphaFoldDB" id="A0A1H9G645"/>
<evidence type="ECO:0000313" key="1">
    <source>
        <dbReference type="EMBL" id="SEQ45541.1"/>
    </source>
</evidence>
<dbReference type="EMBL" id="FOFU01000004">
    <property type="protein sequence ID" value="SEQ45541.1"/>
    <property type="molecule type" value="Genomic_DNA"/>
</dbReference>
<accession>A0A1H9G645</accession>
<name>A0A1H9G645_9SPIR</name>
<dbReference type="Pfam" id="PF11985">
    <property type="entry name" value="Phage_Mu_Gp27"/>
    <property type="match status" value="1"/>
</dbReference>
<reference evidence="1 2" key="1">
    <citation type="submission" date="2016-10" db="EMBL/GenBank/DDBJ databases">
        <authorList>
            <person name="de Groot N.N."/>
        </authorList>
    </citation>
    <scope>NUCLEOTIDE SEQUENCE [LARGE SCALE GENOMIC DNA]</scope>
    <source>
        <strain evidence="1 2">B25</strain>
    </source>
</reference>
<protein>
    <submittedName>
        <fullName evidence="1">Uncharacterized protein</fullName>
    </submittedName>
</protein>
<dbReference type="RefSeq" id="WP_074643413.1">
    <property type="nucleotide sequence ID" value="NZ_FOFU01000004.1"/>
</dbReference>
<sequence length="183" mass="20619">MPKRNKIEMQGLVERICKMYFNDKMSHKQIAEVLKEEGFDISKSGVGRTLVSQAAQMKAYKDSAKKAVAIVSELEKTPGLNISEASVQLVQAKLLEELNKFENFATISPEELLKAIARNTDAQVKIARVKLEYERGYKKGLFEAAKTVEAEGKKAGWSDERVEFVKSKIMGLKVTYDEKPEKD</sequence>
<gene>
    <name evidence="1" type="ORF">SAMN04487977_104292</name>
</gene>
<dbReference type="InterPro" id="IPR021874">
    <property type="entry name" value="Phage_Mu_Gp27"/>
</dbReference>